<name>A0AAW0PEF4_9GOBI</name>
<reference evidence="3" key="1">
    <citation type="submission" date="2024-04" db="EMBL/GenBank/DDBJ databases">
        <title>Salinicola lusitanus LLJ914,a marine bacterium isolated from the Okinawa Trough.</title>
        <authorList>
            <person name="Li J."/>
        </authorList>
    </citation>
    <scope>NUCLEOTIDE SEQUENCE [LARGE SCALE GENOMIC DNA]</scope>
</reference>
<proteinExistence type="predicted"/>
<evidence type="ECO:0000313" key="2">
    <source>
        <dbReference type="EMBL" id="KAK7925116.1"/>
    </source>
</evidence>
<accession>A0AAW0PEF4</accession>
<gene>
    <name evidence="2" type="ORF">WMY93_007426</name>
</gene>
<dbReference type="EMBL" id="JBBPFD010000005">
    <property type="protein sequence ID" value="KAK7925116.1"/>
    <property type="molecule type" value="Genomic_DNA"/>
</dbReference>
<evidence type="ECO:0000313" key="3">
    <source>
        <dbReference type="Proteomes" id="UP001460270"/>
    </source>
</evidence>
<organism evidence="2 3">
    <name type="scientific">Mugilogobius chulae</name>
    <name type="common">yellowstripe goby</name>
    <dbReference type="NCBI Taxonomy" id="88201"/>
    <lineage>
        <taxon>Eukaryota</taxon>
        <taxon>Metazoa</taxon>
        <taxon>Chordata</taxon>
        <taxon>Craniata</taxon>
        <taxon>Vertebrata</taxon>
        <taxon>Euteleostomi</taxon>
        <taxon>Actinopterygii</taxon>
        <taxon>Neopterygii</taxon>
        <taxon>Teleostei</taxon>
        <taxon>Neoteleostei</taxon>
        <taxon>Acanthomorphata</taxon>
        <taxon>Gobiaria</taxon>
        <taxon>Gobiiformes</taxon>
        <taxon>Gobioidei</taxon>
        <taxon>Gobiidae</taxon>
        <taxon>Gobionellinae</taxon>
        <taxon>Mugilogobius</taxon>
    </lineage>
</organism>
<comment type="caution">
    <text evidence="2">The sequence shown here is derived from an EMBL/GenBank/DDBJ whole genome shotgun (WGS) entry which is preliminary data.</text>
</comment>
<evidence type="ECO:0000256" key="1">
    <source>
        <dbReference type="SAM" id="MobiDB-lite"/>
    </source>
</evidence>
<keyword evidence="3" id="KW-1185">Reference proteome</keyword>
<sequence length="129" mass="13909">MSGGSGVHDCACDVNAAFTVQTEQSRRTPLRASRERRDSKERCPGEGGVARTAVSAAVANRDGRCGVDIGLPLRLEPLTSFCDCAGHLQLPSLSPAPHLNQEISTNPQVKEEPEEQSVKPEEDQLQVCR</sequence>
<feature type="compositionally biased region" description="Basic and acidic residues" evidence="1">
    <location>
        <begin position="32"/>
        <end position="44"/>
    </location>
</feature>
<dbReference type="AlphaFoldDB" id="A0AAW0PEF4"/>
<feature type="region of interest" description="Disordered" evidence="1">
    <location>
        <begin position="22"/>
        <end position="48"/>
    </location>
</feature>
<protein>
    <submittedName>
        <fullName evidence="2">Uncharacterized protein</fullName>
    </submittedName>
</protein>
<feature type="region of interest" description="Disordered" evidence="1">
    <location>
        <begin position="92"/>
        <end position="129"/>
    </location>
</feature>
<dbReference type="Proteomes" id="UP001460270">
    <property type="component" value="Unassembled WGS sequence"/>
</dbReference>